<dbReference type="EMBL" id="VOEJ01000005">
    <property type="protein sequence ID" value="TWR28997.1"/>
    <property type="molecule type" value="Genomic_DNA"/>
</dbReference>
<organism evidence="3 4">
    <name type="scientific">Mucilaginibacter pallidiroseus</name>
    <dbReference type="NCBI Taxonomy" id="2599295"/>
    <lineage>
        <taxon>Bacteria</taxon>
        <taxon>Pseudomonadati</taxon>
        <taxon>Bacteroidota</taxon>
        <taxon>Sphingobacteriia</taxon>
        <taxon>Sphingobacteriales</taxon>
        <taxon>Sphingobacteriaceae</taxon>
        <taxon>Mucilaginibacter</taxon>
    </lineage>
</organism>
<dbReference type="OrthoDB" id="1435090at2"/>
<keyword evidence="1" id="KW-1133">Transmembrane helix</keyword>
<protein>
    <submittedName>
        <fullName evidence="3">DUF4166 domain-containing protein</fullName>
    </submittedName>
</protein>
<dbReference type="AlphaFoldDB" id="A0A563UCA4"/>
<dbReference type="RefSeq" id="WP_146382182.1">
    <property type="nucleotide sequence ID" value="NZ_VOEJ01000005.1"/>
</dbReference>
<feature type="transmembrane region" description="Helical" evidence="1">
    <location>
        <begin position="108"/>
        <end position="127"/>
    </location>
</feature>
<dbReference type="Proteomes" id="UP000320042">
    <property type="component" value="Unassembled WGS sequence"/>
</dbReference>
<feature type="transmembrane region" description="Helical" evidence="1">
    <location>
        <begin position="12"/>
        <end position="38"/>
    </location>
</feature>
<proteinExistence type="predicted"/>
<keyword evidence="1" id="KW-0812">Transmembrane</keyword>
<comment type="caution">
    <text evidence="3">The sequence shown here is derived from an EMBL/GenBank/DDBJ whole genome shotgun (WGS) entry which is preliminary data.</text>
</comment>
<feature type="domain" description="DUF4166" evidence="2">
    <location>
        <begin position="154"/>
        <end position="307"/>
    </location>
</feature>
<evidence type="ECO:0000256" key="1">
    <source>
        <dbReference type="SAM" id="Phobius"/>
    </source>
</evidence>
<gene>
    <name evidence="3" type="ORF">FPZ43_12095</name>
</gene>
<keyword evidence="1" id="KW-0472">Membrane</keyword>
<dbReference type="Pfam" id="PF13761">
    <property type="entry name" value="DUF4166"/>
    <property type="match status" value="1"/>
</dbReference>
<keyword evidence="4" id="KW-1185">Reference proteome</keyword>
<feature type="transmembrane region" description="Helical" evidence="1">
    <location>
        <begin position="73"/>
        <end position="96"/>
    </location>
</feature>
<evidence type="ECO:0000313" key="4">
    <source>
        <dbReference type="Proteomes" id="UP000320042"/>
    </source>
</evidence>
<name>A0A563UCA4_9SPHI</name>
<dbReference type="InterPro" id="IPR025311">
    <property type="entry name" value="DUF4166"/>
</dbReference>
<feature type="transmembrane region" description="Helical" evidence="1">
    <location>
        <begin position="44"/>
        <end position="66"/>
    </location>
</feature>
<sequence length="319" mass="35829">MKIADKIKWAKLIMFLAAVYNLFWGAVISLYPYIILFGNPPTDFLLIILRCVGMLVGVYGIAYYFASRDPEAYWPLIFVGWLGKLLGPIGSAYYILTGKLTPTFLWVNLWNDIIWLYPFGWIIYHAFTGQLSTQAKPKGTLYQRLMDNDFNKLSDNLKAFHGANHPITVTGEFKVSRGTGFINNFFANLANLPKSIEAAPAELIVTPNKSGETWSRRLGDKQVLSNQWLRDGLLVERFSVLNIYLKAETQNGDLIIYDIACTVLGIPMPPFFTPTVIATGTDVGNSILIDVEIGFKPFGRIINYQGKVKPIAENIKEIA</sequence>
<accession>A0A563UCA4</accession>
<evidence type="ECO:0000259" key="2">
    <source>
        <dbReference type="Pfam" id="PF13761"/>
    </source>
</evidence>
<reference evidence="3 4" key="1">
    <citation type="submission" date="2019-07" db="EMBL/GenBank/DDBJ databases">
        <authorList>
            <person name="Kim J."/>
        </authorList>
    </citation>
    <scope>NUCLEOTIDE SEQUENCE [LARGE SCALE GENOMIC DNA]</scope>
    <source>
        <strain evidence="4">dk17</strain>
    </source>
</reference>
<evidence type="ECO:0000313" key="3">
    <source>
        <dbReference type="EMBL" id="TWR28997.1"/>
    </source>
</evidence>